<evidence type="ECO:0000313" key="8">
    <source>
        <dbReference type="Proteomes" id="UP001642483"/>
    </source>
</evidence>
<reference evidence="7 8" key="1">
    <citation type="submission" date="2024-02" db="EMBL/GenBank/DDBJ databases">
        <authorList>
            <person name="Daric V."/>
            <person name="Darras S."/>
        </authorList>
    </citation>
    <scope>NUCLEOTIDE SEQUENCE [LARGE SCALE GENOMIC DNA]</scope>
</reference>
<dbReference type="Gene3D" id="3.40.30.10">
    <property type="entry name" value="Glutaredoxin"/>
    <property type="match status" value="1"/>
</dbReference>
<dbReference type="InterPro" id="IPR011899">
    <property type="entry name" value="Glutaredoxin_euk/vir"/>
</dbReference>
<keyword evidence="8" id="KW-1185">Reference proteome</keyword>
<dbReference type="NCBIfam" id="TIGR02180">
    <property type="entry name" value="GRX_euk"/>
    <property type="match status" value="1"/>
</dbReference>
<dbReference type="InterPro" id="IPR014025">
    <property type="entry name" value="Glutaredoxin_subgr"/>
</dbReference>
<proteinExistence type="predicted"/>
<evidence type="ECO:0000256" key="5">
    <source>
        <dbReference type="ARBA" id="ARBA00023284"/>
    </source>
</evidence>
<keyword evidence="3" id="KW-0249">Electron transport</keyword>
<feature type="domain" description="Glutaredoxin" evidence="6">
    <location>
        <begin position="20"/>
        <end position="82"/>
    </location>
</feature>
<dbReference type="EMBL" id="CAWYQH010000035">
    <property type="protein sequence ID" value="CAK8676795.1"/>
    <property type="molecule type" value="Genomic_DNA"/>
</dbReference>
<dbReference type="PANTHER" id="PTHR45694">
    <property type="entry name" value="GLUTAREDOXIN 2"/>
    <property type="match status" value="1"/>
</dbReference>
<keyword evidence="5" id="KW-0676">Redox-active center</keyword>
<dbReference type="Proteomes" id="UP001642483">
    <property type="component" value="Unassembled WGS sequence"/>
</dbReference>
<evidence type="ECO:0000256" key="1">
    <source>
        <dbReference type="ARBA" id="ARBA00002549"/>
    </source>
</evidence>
<dbReference type="PROSITE" id="PS00195">
    <property type="entry name" value="GLUTAREDOXIN_1"/>
    <property type="match status" value="1"/>
</dbReference>
<organism evidence="7 8">
    <name type="scientific">Clavelina lepadiformis</name>
    <name type="common">Light-bulb sea squirt</name>
    <name type="synonym">Ascidia lepadiformis</name>
    <dbReference type="NCBI Taxonomy" id="159417"/>
    <lineage>
        <taxon>Eukaryota</taxon>
        <taxon>Metazoa</taxon>
        <taxon>Chordata</taxon>
        <taxon>Tunicata</taxon>
        <taxon>Ascidiacea</taxon>
        <taxon>Aplousobranchia</taxon>
        <taxon>Clavelinidae</taxon>
        <taxon>Clavelina</taxon>
    </lineage>
</organism>
<dbReference type="InterPro" id="IPR011767">
    <property type="entry name" value="GLR_AS"/>
</dbReference>
<keyword evidence="2" id="KW-0813">Transport</keyword>
<evidence type="ECO:0000256" key="4">
    <source>
        <dbReference type="ARBA" id="ARBA00023157"/>
    </source>
</evidence>
<evidence type="ECO:0000259" key="6">
    <source>
        <dbReference type="Pfam" id="PF00462"/>
    </source>
</evidence>
<dbReference type="PRINTS" id="PR00160">
    <property type="entry name" value="GLUTAREDOXIN"/>
</dbReference>
<dbReference type="PANTHER" id="PTHR45694:SF5">
    <property type="entry name" value="GLUTAREDOXIN 2"/>
    <property type="match status" value="1"/>
</dbReference>
<keyword evidence="4" id="KW-1015">Disulfide bond</keyword>
<dbReference type="SUPFAM" id="SSF52833">
    <property type="entry name" value="Thioredoxin-like"/>
    <property type="match status" value="1"/>
</dbReference>
<evidence type="ECO:0000256" key="2">
    <source>
        <dbReference type="ARBA" id="ARBA00022448"/>
    </source>
</evidence>
<dbReference type="Pfam" id="PF00462">
    <property type="entry name" value="Glutaredoxin"/>
    <property type="match status" value="1"/>
</dbReference>
<evidence type="ECO:0000256" key="3">
    <source>
        <dbReference type="ARBA" id="ARBA00022982"/>
    </source>
</evidence>
<gene>
    <name evidence="7" type="ORF">CVLEPA_LOCUS6230</name>
</gene>
<protein>
    <recommendedName>
        <fullName evidence="6">Glutaredoxin domain-containing protein</fullName>
    </recommendedName>
</protein>
<dbReference type="PROSITE" id="PS51354">
    <property type="entry name" value="GLUTAREDOXIN_2"/>
    <property type="match status" value="1"/>
</dbReference>
<evidence type="ECO:0000313" key="7">
    <source>
        <dbReference type="EMBL" id="CAK8676795.1"/>
    </source>
</evidence>
<accession>A0ABP0FAS9</accession>
<dbReference type="CDD" id="cd03419">
    <property type="entry name" value="GRX_GRXh_1_2_like"/>
    <property type="match status" value="1"/>
</dbReference>
<dbReference type="InterPro" id="IPR036249">
    <property type="entry name" value="Thioredoxin-like_sf"/>
</dbReference>
<name>A0ABP0FAS9_CLALP</name>
<sequence>MVNKTAAKQLIEENISSNKVMVFSKSWCPYCKRAKDVIAGLYAQYATMELDQRDDEDTMQDVLLEMTGGRSVPRVFINGKFVGGCDETLKLHAKGMLIKLIQA</sequence>
<comment type="caution">
    <text evidence="7">The sequence shown here is derived from an EMBL/GenBank/DDBJ whole genome shotgun (WGS) entry which is preliminary data.</text>
</comment>
<comment type="function">
    <text evidence="1">Has a glutathione-disulfide oxidoreductase activity in the presence of NADPH and glutathione reductase. Reduces low molecular weight disulfides and proteins.</text>
</comment>
<dbReference type="InterPro" id="IPR002109">
    <property type="entry name" value="Glutaredoxin"/>
</dbReference>